<feature type="zinc finger region" description="C3H1-type" evidence="5">
    <location>
        <begin position="150"/>
        <end position="178"/>
    </location>
</feature>
<dbReference type="FunFam" id="4.10.1000.10:FF:000001">
    <property type="entry name" value="zinc finger CCCH domain-containing protein 15-like"/>
    <property type="match status" value="1"/>
</dbReference>
<dbReference type="Pfam" id="PF00642">
    <property type="entry name" value="zf-CCCH"/>
    <property type="match status" value="2"/>
</dbReference>
<keyword evidence="3 5" id="KW-0863">Zinc-finger</keyword>
<dbReference type="InterPro" id="IPR045877">
    <property type="entry name" value="ZFP36-like"/>
</dbReference>
<dbReference type="GO" id="GO:0005829">
    <property type="term" value="C:cytosol"/>
    <property type="evidence" value="ECO:0007669"/>
    <property type="project" value="TreeGrafter"/>
</dbReference>
<keyword evidence="2" id="KW-0677">Repeat</keyword>
<protein>
    <recommendedName>
        <fullName evidence="6">C3H1-type domain-containing protein</fullName>
    </recommendedName>
</protein>
<gene>
    <name evidence="7" type="ORF">NAV_LOCUS184</name>
</gene>
<dbReference type="EMBL" id="UPTC01000010">
    <property type="protein sequence ID" value="VBB25354.1"/>
    <property type="molecule type" value="Genomic_DNA"/>
</dbReference>
<dbReference type="InterPro" id="IPR036855">
    <property type="entry name" value="Znf_CCCH_sf"/>
</dbReference>
<evidence type="ECO:0000256" key="2">
    <source>
        <dbReference type="ARBA" id="ARBA00022737"/>
    </source>
</evidence>
<evidence type="ECO:0000313" key="7">
    <source>
        <dbReference type="EMBL" id="VBB25354.1"/>
    </source>
</evidence>
<name>A0A498S835_ACAVI</name>
<feature type="domain" description="C3H1-type" evidence="6">
    <location>
        <begin position="150"/>
        <end position="178"/>
    </location>
</feature>
<proteinExistence type="predicted"/>
<keyword evidence="4 5" id="KW-0862">Zinc</keyword>
<dbReference type="STRING" id="6277.A0A498S835"/>
<dbReference type="SMART" id="SM00356">
    <property type="entry name" value="ZnF_C3H1"/>
    <property type="match status" value="2"/>
</dbReference>
<organism evidence="7 8">
    <name type="scientific">Acanthocheilonema viteae</name>
    <name type="common">Filarial nematode worm</name>
    <name type="synonym">Dipetalonema viteae</name>
    <dbReference type="NCBI Taxonomy" id="6277"/>
    <lineage>
        <taxon>Eukaryota</taxon>
        <taxon>Metazoa</taxon>
        <taxon>Ecdysozoa</taxon>
        <taxon>Nematoda</taxon>
        <taxon>Chromadorea</taxon>
        <taxon>Rhabditida</taxon>
        <taxon>Spirurina</taxon>
        <taxon>Spiruromorpha</taxon>
        <taxon>Filarioidea</taxon>
        <taxon>Onchocercidae</taxon>
        <taxon>Acanthocheilonema</taxon>
    </lineage>
</organism>
<dbReference type="PANTHER" id="PTHR12547">
    <property type="entry name" value="CCCH ZINC FINGER/TIS11-RELATED"/>
    <property type="match status" value="1"/>
</dbReference>
<evidence type="ECO:0000313" key="8">
    <source>
        <dbReference type="Proteomes" id="UP000276991"/>
    </source>
</evidence>
<dbReference type="SUPFAM" id="SSF90229">
    <property type="entry name" value="CCCH zinc finger"/>
    <property type="match status" value="2"/>
</dbReference>
<dbReference type="OrthoDB" id="410307at2759"/>
<evidence type="ECO:0000259" key="6">
    <source>
        <dbReference type="PROSITE" id="PS50103"/>
    </source>
</evidence>
<dbReference type="PROSITE" id="PS50103">
    <property type="entry name" value="ZF_C3H1"/>
    <property type="match status" value="2"/>
</dbReference>
<keyword evidence="1 5" id="KW-0479">Metal-binding</keyword>
<evidence type="ECO:0000256" key="1">
    <source>
        <dbReference type="ARBA" id="ARBA00022723"/>
    </source>
</evidence>
<dbReference type="GO" id="GO:0003730">
    <property type="term" value="F:mRNA 3'-UTR binding"/>
    <property type="evidence" value="ECO:0007669"/>
    <property type="project" value="TreeGrafter"/>
</dbReference>
<reference evidence="7 8" key="1">
    <citation type="submission" date="2018-08" db="EMBL/GenBank/DDBJ databases">
        <authorList>
            <person name="Laetsch R D."/>
            <person name="Stevens L."/>
            <person name="Kumar S."/>
            <person name="Blaxter L. M."/>
        </authorList>
    </citation>
    <scope>NUCLEOTIDE SEQUENCE [LARGE SCALE GENOMIC DNA]</scope>
</reference>
<evidence type="ECO:0000256" key="4">
    <source>
        <dbReference type="ARBA" id="ARBA00022833"/>
    </source>
</evidence>
<feature type="zinc finger region" description="C3H1-type" evidence="5">
    <location>
        <begin position="189"/>
        <end position="217"/>
    </location>
</feature>
<evidence type="ECO:0000256" key="5">
    <source>
        <dbReference type="PROSITE-ProRule" id="PRU00723"/>
    </source>
</evidence>
<dbReference type="GO" id="GO:0008270">
    <property type="term" value="F:zinc ion binding"/>
    <property type="evidence" value="ECO:0007669"/>
    <property type="project" value="UniProtKB-KW"/>
</dbReference>
<dbReference type="Proteomes" id="UP000276991">
    <property type="component" value="Unassembled WGS sequence"/>
</dbReference>
<evidence type="ECO:0000256" key="3">
    <source>
        <dbReference type="ARBA" id="ARBA00022771"/>
    </source>
</evidence>
<dbReference type="Gene3D" id="4.10.1000.10">
    <property type="entry name" value="Zinc finger, CCCH-type"/>
    <property type="match status" value="1"/>
</dbReference>
<keyword evidence="8" id="KW-1185">Reference proteome</keyword>
<dbReference type="GO" id="GO:0043186">
    <property type="term" value="C:P granule"/>
    <property type="evidence" value="ECO:0007669"/>
    <property type="project" value="UniProtKB-ARBA"/>
</dbReference>
<dbReference type="AlphaFoldDB" id="A0A498S835"/>
<dbReference type="InterPro" id="IPR000571">
    <property type="entry name" value="Znf_CCCH"/>
</dbReference>
<dbReference type="PANTHER" id="PTHR12547:SF144">
    <property type="entry name" value="C3H1-TYPE DOMAIN-CONTAINING PROTEIN"/>
    <property type="match status" value="1"/>
</dbReference>
<dbReference type="Gene3D" id="6.10.250.3220">
    <property type="match status" value="1"/>
</dbReference>
<accession>A0A498S835</accession>
<feature type="domain" description="C3H1-type" evidence="6">
    <location>
        <begin position="189"/>
        <end position="217"/>
    </location>
</feature>
<sequence>MQELLQAYGIEQHMMAYFNREEPNRLYVTAYGQLHFIDLSMINVMNGAIVQCGVEMLPVVEIEGNTGNGVQNLALKACELVRNDPTVRSDLENELNKVIQRVLSKLAEKRSKNDVTLATESLKCTSTSNWQMLTDSEREALQRERRKKNAYKTSLCRSFRENNICPYGEECVFAHGEKELRLPPQAHPKYKTQLCNKFSIWNYCPYGARCQYIHQRINEISRMDANLNAKENSEDNLEKNFLPVTLQHPSKRLILRRANKSTECISSPIALGNHSSFVERGGFTSSLTSTDFNCDENRKQSLESSDLFDPDYPNYDNNEFHLNTEAVTNNIILNQLHEHFNNMKIEDNNNLFSRSCFSRIGSGQVE</sequence>